<dbReference type="SMART" id="SM00642">
    <property type="entry name" value="Aamy"/>
    <property type="match status" value="1"/>
</dbReference>
<evidence type="ECO:0000259" key="3">
    <source>
        <dbReference type="SMART" id="SM00642"/>
    </source>
</evidence>
<dbReference type="InterPro" id="IPR024561">
    <property type="entry name" value="Pullul_strch_C"/>
</dbReference>
<dbReference type="Gene3D" id="3.20.20.80">
    <property type="entry name" value="Glycosidases"/>
    <property type="match status" value="1"/>
</dbReference>
<comment type="caution">
    <text evidence="4">The sequence shown here is derived from an EMBL/GenBank/DDBJ whole genome shotgun (WGS) entry which is preliminary data.</text>
</comment>
<dbReference type="Pfam" id="PF17967">
    <property type="entry name" value="Pullulanase_N2"/>
    <property type="match status" value="1"/>
</dbReference>
<dbReference type="CDD" id="cd11341">
    <property type="entry name" value="AmyAc_Pullulanase_LD-like"/>
    <property type="match status" value="1"/>
</dbReference>
<dbReference type="GO" id="GO:0051060">
    <property type="term" value="F:pullulanase activity"/>
    <property type="evidence" value="ECO:0007669"/>
    <property type="project" value="InterPro"/>
</dbReference>
<comment type="similarity">
    <text evidence="1">Belongs to the glycosyl hydrolase 13 family.</text>
</comment>
<keyword evidence="2" id="KW-0326">Glycosidase</keyword>
<dbReference type="InterPro" id="IPR013783">
    <property type="entry name" value="Ig-like_fold"/>
</dbReference>
<dbReference type="InterPro" id="IPR006047">
    <property type="entry name" value="GH13_cat_dom"/>
</dbReference>
<organism evidence="4 5">
    <name type="scientific">Thalassotalea litorea</name>
    <dbReference type="NCBI Taxonomy" id="2020715"/>
    <lineage>
        <taxon>Bacteria</taxon>
        <taxon>Pseudomonadati</taxon>
        <taxon>Pseudomonadota</taxon>
        <taxon>Gammaproteobacteria</taxon>
        <taxon>Alteromonadales</taxon>
        <taxon>Colwelliaceae</taxon>
        <taxon>Thalassotalea</taxon>
    </lineage>
</organism>
<dbReference type="InterPro" id="IPR014756">
    <property type="entry name" value="Ig_E-set"/>
</dbReference>
<evidence type="ECO:0000256" key="1">
    <source>
        <dbReference type="ARBA" id="ARBA00008061"/>
    </source>
</evidence>
<dbReference type="Gene3D" id="2.60.40.1180">
    <property type="entry name" value="Golgi alpha-mannosidase II"/>
    <property type="match status" value="1"/>
</dbReference>
<dbReference type="InterPro" id="IPR011839">
    <property type="entry name" value="Pullul_strch"/>
</dbReference>
<feature type="domain" description="Glycosyl hydrolase family 13 catalytic" evidence="3">
    <location>
        <begin position="433"/>
        <end position="816"/>
    </location>
</feature>
<protein>
    <submittedName>
        <fullName evidence="4">Pullulanase-type alpha-1,6-glucosidase</fullName>
    </submittedName>
</protein>
<dbReference type="SUPFAM" id="SSF81296">
    <property type="entry name" value="E set domains"/>
    <property type="match status" value="2"/>
</dbReference>
<dbReference type="GO" id="GO:0005975">
    <property type="term" value="P:carbohydrate metabolic process"/>
    <property type="evidence" value="ECO:0007669"/>
    <property type="project" value="InterPro"/>
</dbReference>
<proteinExistence type="inferred from homology"/>
<dbReference type="Gene3D" id="2.60.40.10">
    <property type="entry name" value="Immunoglobulins"/>
    <property type="match status" value="1"/>
</dbReference>
<dbReference type="SUPFAM" id="SSF51011">
    <property type="entry name" value="Glycosyl hydrolase domain"/>
    <property type="match status" value="1"/>
</dbReference>
<evidence type="ECO:0000313" key="4">
    <source>
        <dbReference type="EMBL" id="TLU65236.1"/>
    </source>
</evidence>
<reference evidence="4 5" key="1">
    <citation type="submission" date="2019-05" db="EMBL/GenBank/DDBJ databases">
        <title>Genome sequences of Thalassotalea litorea 1K03283.</title>
        <authorList>
            <person name="Zhang D."/>
        </authorList>
    </citation>
    <scope>NUCLEOTIDE SEQUENCE [LARGE SCALE GENOMIC DNA]</scope>
    <source>
        <strain evidence="4 5">MCCC 1K03283</strain>
    </source>
</reference>
<dbReference type="Pfam" id="PF02922">
    <property type="entry name" value="CBM_48"/>
    <property type="match status" value="1"/>
</dbReference>
<evidence type="ECO:0000313" key="5">
    <source>
        <dbReference type="Proteomes" id="UP000307790"/>
    </source>
</evidence>
<evidence type="ECO:0000256" key="2">
    <source>
        <dbReference type="ARBA" id="ARBA00023295"/>
    </source>
</evidence>
<dbReference type="NCBIfam" id="TIGR02103">
    <property type="entry name" value="pullul_strch"/>
    <property type="match status" value="1"/>
</dbReference>
<keyword evidence="2" id="KW-0378">Hydrolase</keyword>
<accession>A0A5R9IPU1</accession>
<dbReference type="InterPro" id="IPR040671">
    <property type="entry name" value="Pullulanase_N2"/>
</dbReference>
<keyword evidence="5" id="KW-1185">Reference proteome</keyword>
<dbReference type="SUPFAM" id="SSF51445">
    <property type="entry name" value="(Trans)glycosidases"/>
    <property type="match status" value="1"/>
</dbReference>
<dbReference type="PANTHER" id="PTHR43002">
    <property type="entry name" value="GLYCOGEN DEBRANCHING ENZYME"/>
    <property type="match status" value="1"/>
</dbReference>
<dbReference type="OrthoDB" id="3236218at2"/>
<dbReference type="InterPro" id="IPR013780">
    <property type="entry name" value="Glyco_hydro_b"/>
</dbReference>
<gene>
    <name evidence="4" type="primary">pulA</name>
    <name evidence="4" type="ORF">FE810_08040</name>
</gene>
<dbReference type="InterPro" id="IPR004193">
    <property type="entry name" value="Glyco_hydro_13_N"/>
</dbReference>
<sequence>MLITRYWYGKFMINAPALWLIKNLRTYVALITSLSVAMLVGCQSEPPNNNNSASVIIDNVSADQIRQASQSAQAHWLSQDHILVVDDKAQSLPLNLYLVTISRDEKVVVADTHMIHLADQDSTADWPKVYPHLAQFDNQLSFALDMSLADIKALLKGPLYLISVDQKQQITFATAVQYGNLLDVLYTQGHNDADEYQQFGGVTLEENGKRFSQFSLWAPTAQSVTVALYQEPGVEKNSEKLTLREDPNTGIWSGRIAGDYEEYYYQYELNIYHPDASTSVTITTTDPYSLSLSTNSEYSQLVNLDSAKTQPPEWQGHQIPAVAQVEDNVFYETHIRDFSAHDARLSSPEFAGKYKAFSETDSDGIRHLKQLRQAGLNNIHLLPAFDIGTVNEDPEKRVSLSDTVAKLCGLKPQHGWCAGENKLDPAQMQDSLVSVLQSFDPKTGQAQHAVSQWRDIDDYNWGYDPFHYTVPEGSYATDPMGVARIIEFREMVQSLHNMGFRVIMDVVYNHTHKAGLAATSVLDKIVPNYYQRLNPISGAIEQSTCCDNTATEREMMAKLMVDSLIVWARDYKIDGFRFDLMAHQPKDLMLEARKAVQDVDPDTYFYGEGWNFGEVANNQRFIQASQLELAGSEIGTFSDRLRDAVRGGAFNAVGDDIRKAQGVGNGLGSYDNELATHASEMASEKLQQYRIAMDQIRVGLAGNLATFELINSAGEKVRGRDIPYGDQPTGYALDPADTINYVSKHDNQTLWDNNQYRLPYDMATEDRARVQMLSLTYPLLAQGIPFIHMGSELLRSKAFLRDSYDYGDWFNQVDFAMQSNNYNVGLPPAEKDQQNWQLIGKLLNNNEGRDSVSVEHIRWTKQRFIEYLSIRMSSPLFRLTSAKDINARVSFENTGPQQQGGIIAMKLSDTIVDAPELDAQFNEIFVVFNNNAAATHFTYGDVQGWQLHPIQQQSDDQIINASRVTDSGFEIGKLTVAVFVR</sequence>
<dbReference type="AlphaFoldDB" id="A0A5R9IPU1"/>
<dbReference type="Proteomes" id="UP000307790">
    <property type="component" value="Unassembled WGS sequence"/>
</dbReference>
<name>A0A5R9IPU1_9GAMM</name>
<dbReference type="EMBL" id="VCBC01000007">
    <property type="protein sequence ID" value="TLU65236.1"/>
    <property type="molecule type" value="Genomic_DNA"/>
</dbReference>
<dbReference type="Gene3D" id="2.60.40.1130">
    <property type="entry name" value="Rab geranylgeranyltransferase alpha-subunit, insert domain"/>
    <property type="match status" value="1"/>
</dbReference>
<dbReference type="Pfam" id="PF11852">
    <property type="entry name" value="Pullul_strch_C"/>
    <property type="match status" value="1"/>
</dbReference>
<dbReference type="InterPro" id="IPR017853">
    <property type="entry name" value="GH"/>
</dbReference>